<evidence type="ECO:0000313" key="2">
    <source>
        <dbReference type="EMBL" id="KMZ66339.1"/>
    </source>
</evidence>
<organism evidence="2 3">
    <name type="scientific">Zostera marina</name>
    <name type="common">Eelgrass</name>
    <dbReference type="NCBI Taxonomy" id="29655"/>
    <lineage>
        <taxon>Eukaryota</taxon>
        <taxon>Viridiplantae</taxon>
        <taxon>Streptophyta</taxon>
        <taxon>Embryophyta</taxon>
        <taxon>Tracheophyta</taxon>
        <taxon>Spermatophyta</taxon>
        <taxon>Magnoliopsida</taxon>
        <taxon>Liliopsida</taxon>
        <taxon>Zosteraceae</taxon>
        <taxon>Zostera</taxon>
    </lineage>
</organism>
<feature type="transmembrane region" description="Helical" evidence="1">
    <location>
        <begin position="112"/>
        <end position="135"/>
    </location>
</feature>
<evidence type="ECO:0000313" key="3">
    <source>
        <dbReference type="Proteomes" id="UP000036987"/>
    </source>
</evidence>
<feature type="transmembrane region" description="Helical" evidence="1">
    <location>
        <begin position="71"/>
        <end position="92"/>
    </location>
</feature>
<feature type="transmembrane region" description="Helical" evidence="1">
    <location>
        <begin position="34"/>
        <end position="59"/>
    </location>
</feature>
<dbReference type="Proteomes" id="UP000036987">
    <property type="component" value="Unassembled WGS sequence"/>
</dbReference>
<keyword evidence="3" id="KW-1185">Reference proteome</keyword>
<dbReference type="EMBL" id="LFYR01000981">
    <property type="protein sequence ID" value="KMZ66339.1"/>
    <property type="molecule type" value="Genomic_DNA"/>
</dbReference>
<proteinExistence type="predicted"/>
<dbReference type="AlphaFoldDB" id="A0A0K9PBI9"/>
<protein>
    <submittedName>
        <fullName evidence="2">Uncharacterized protein</fullName>
    </submittedName>
</protein>
<accession>A0A0K9PBI9</accession>
<gene>
    <name evidence="2" type="ORF">ZOSMA_2G03560</name>
</gene>
<keyword evidence="1" id="KW-0472">Membrane</keyword>
<keyword evidence="1" id="KW-1133">Transmembrane helix</keyword>
<sequence>MYTRASVVVVNPNVDLVIESWILRFARMMETFTVIHILMMVGFILLGSEVDFWVCYIFLSRCGSMQRHLQSYRFIGFFAYLLAVATAVNGIVDRLRFLQHSGLVKYKEVSTANLNAIALMLTAISVLLCTMNFGISPAFRIHFSTQSV</sequence>
<keyword evidence="1" id="KW-0812">Transmembrane</keyword>
<reference evidence="3" key="1">
    <citation type="journal article" date="2016" name="Nature">
        <title>The genome of the seagrass Zostera marina reveals angiosperm adaptation to the sea.</title>
        <authorList>
            <person name="Olsen J.L."/>
            <person name="Rouze P."/>
            <person name="Verhelst B."/>
            <person name="Lin Y.-C."/>
            <person name="Bayer T."/>
            <person name="Collen J."/>
            <person name="Dattolo E."/>
            <person name="De Paoli E."/>
            <person name="Dittami S."/>
            <person name="Maumus F."/>
            <person name="Michel G."/>
            <person name="Kersting A."/>
            <person name="Lauritano C."/>
            <person name="Lohaus R."/>
            <person name="Toepel M."/>
            <person name="Tonon T."/>
            <person name="Vanneste K."/>
            <person name="Amirebrahimi M."/>
            <person name="Brakel J."/>
            <person name="Bostroem C."/>
            <person name="Chovatia M."/>
            <person name="Grimwood J."/>
            <person name="Jenkins J.W."/>
            <person name="Jueterbock A."/>
            <person name="Mraz A."/>
            <person name="Stam W.T."/>
            <person name="Tice H."/>
            <person name="Bornberg-Bauer E."/>
            <person name="Green P.J."/>
            <person name="Pearson G.A."/>
            <person name="Procaccini G."/>
            <person name="Duarte C.M."/>
            <person name="Schmutz J."/>
            <person name="Reusch T.B.H."/>
            <person name="Van de Peer Y."/>
        </authorList>
    </citation>
    <scope>NUCLEOTIDE SEQUENCE [LARGE SCALE GENOMIC DNA]</scope>
    <source>
        <strain evidence="3">cv. Finnish</strain>
    </source>
</reference>
<evidence type="ECO:0000256" key="1">
    <source>
        <dbReference type="SAM" id="Phobius"/>
    </source>
</evidence>
<comment type="caution">
    <text evidence="2">The sequence shown here is derived from an EMBL/GenBank/DDBJ whole genome shotgun (WGS) entry which is preliminary data.</text>
</comment>
<name>A0A0K9PBI9_ZOSMR</name>